<dbReference type="Proteomes" id="UP000183832">
    <property type="component" value="Unassembled WGS sequence"/>
</dbReference>
<evidence type="ECO:0000313" key="9">
    <source>
        <dbReference type="EMBL" id="CRK98349.1"/>
    </source>
</evidence>
<keyword evidence="2" id="KW-0677">Repeat</keyword>
<dbReference type="GO" id="GO:0005634">
    <property type="term" value="C:nucleus"/>
    <property type="evidence" value="ECO:0007669"/>
    <property type="project" value="UniProtKB-ARBA"/>
</dbReference>
<dbReference type="Pfam" id="PF02892">
    <property type="entry name" value="zf-BED"/>
    <property type="match status" value="4"/>
</dbReference>
<dbReference type="InterPro" id="IPR003656">
    <property type="entry name" value="Znf_BED"/>
</dbReference>
<dbReference type="SMART" id="SM00355">
    <property type="entry name" value="ZnF_C2H2"/>
    <property type="match status" value="11"/>
</dbReference>
<dbReference type="SUPFAM" id="SSF57667">
    <property type="entry name" value="beta-beta-alpha zinc fingers"/>
    <property type="match status" value="7"/>
</dbReference>
<evidence type="ECO:0000256" key="1">
    <source>
        <dbReference type="ARBA" id="ARBA00022723"/>
    </source>
</evidence>
<dbReference type="FunFam" id="3.30.160.60:FF:000072">
    <property type="entry name" value="zinc finger protein 143 isoform X1"/>
    <property type="match status" value="1"/>
</dbReference>
<evidence type="ECO:0000256" key="6">
    <source>
        <dbReference type="SAM" id="MobiDB-lite"/>
    </source>
</evidence>
<dbReference type="Pfam" id="PF23561">
    <property type="entry name" value="zf-C2H2_15"/>
    <property type="match status" value="1"/>
</dbReference>
<dbReference type="Gene3D" id="3.30.160.60">
    <property type="entry name" value="Classic Zinc Finger"/>
    <property type="match status" value="4"/>
</dbReference>
<feature type="domain" description="C2H2-type" evidence="7">
    <location>
        <begin position="715"/>
        <end position="743"/>
    </location>
</feature>
<dbReference type="PROSITE" id="PS50808">
    <property type="entry name" value="ZF_BED"/>
    <property type="match status" value="4"/>
</dbReference>
<dbReference type="AlphaFoldDB" id="A0A1J1IDK6"/>
<feature type="region of interest" description="Disordered" evidence="6">
    <location>
        <begin position="615"/>
        <end position="634"/>
    </location>
</feature>
<proteinExistence type="predicted"/>
<dbReference type="STRING" id="568069.A0A1J1IDK6"/>
<dbReference type="InterPro" id="IPR036236">
    <property type="entry name" value="Znf_C2H2_sf"/>
</dbReference>
<feature type="domain" description="BED-type" evidence="8">
    <location>
        <begin position="164"/>
        <end position="224"/>
    </location>
</feature>
<reference evidence="9 10" key="1">
    <citation type="submission" date="2015-04" db="EMBL/GenBank/DDBJ databases">
        <authorList>
            <person name="Syromyatnikov M.Y."/>
            <person name="Popov V.N."/>
        </authorList>
    </citation>
    <scope>NUCLEOTIDE SEQUENCE [LARGE SCALE GENOMIC DNA]</scope>
</reference>
<keyword evidence="1" id="KW-0479">Metal-binding</keyword>
<dbReference type="InterPro" id="IPR013087">
    <property type="entry name" value="Znf_C2H2_type"/>
</dbReference>
<dbReference type="GO" id="GO:0000977">
    <property type="term" value="F:RNA polymerase II transcription regulatory region sequence-specific DNA binding"/>
    <property type="evidence" value="ECO:0007669"/>
    <property type="project" value="TreeGrafter"/>
</dbReference>
<feature type="domain" description="C2H2-type" evidence="7">
    <location>
        <begin position="686"/>
        <end position="713"/>
    </location>
</feature>
<evidence type="ECO:0000256" key="2">
    <source>
        <dbReference type="ARBA" id="ARBA00022737"/>
    </source>
</evidence>
<keyword evidence="10" id="KW-1185">Reference proteome</keyword>
<gene>
    <name evidence="9" type="ORF">CLUMA_CG011709</name>
</gene>
<dbReference type="Pfam" id="PF00096">
    <property type="entry name" value="zf-C2H2"/>
    <property type="match status" value="2"/>
</dbReference>
<dbReference type="PROSITE" id="PS50157">
    <property type="entry name" value="ZINC_FINGER_C2H2_2"/>
    <property type="match status" value="5"/>
</dbReference>
<dbReference type="EMBL" id="CVRI01000047">
    <property type="protein sequence ID" value="CRK98349.1"/>
    <property type="molecule type" value="Genomic_DNA"/>
</dbReference>
<keyword evidence="3 5" id="KW-0863">Zinc-finger</keyword>
<feature type="compositionally biased region" description="Acidic residues" evidence="6">
    <location>
        <begin position="234"/>
        <end position="243"/>
    </location>
</feature>
<feature type="domain" description="BED-type" evidence="8">
    <location>
        <begin position="1"/>
        <end position="60"/>
    </location>
</feature>
<dbReference type="PANTHER" id="PTHR24409:SF418">
    <property type="entry name" value="SI:CH73-221F6.1"/>
    <property type="match status" value="1"/>
</dbReference>
<sequence>MRSWVWEHFVKKSENIATCKICERDIKRNASSTKAMINHLLLHDLKDPMKKQNEIDFNEANDSQLQVNSTDLVSEQDSQDSQNVLSSSVDGQLTYESMSVKMMRSWVWEHFLKSENIATCKICQKEIKRTASSTTAMINHLLIHDLTEPIVKRQLTEMPKPVKNLRSWVWKHFVKTGEDIATCKICQRDIKRTASSTTAMRNHLLIHDLKDPMKQQNEIDINETSSTDLVSEQDSQDSEDSEDSHDSQNVSSSFVNRRLRMSMSVKNKKSWVWEHFVKKDEIIATCKICQRDIKRNASSTTAMRNHLLLHDLKDPMKQQNEIYVNEAFNFQLQANSTNLDFSRNYIKKVKMNEIKKPAKMFNSTTKEEMMALKKKYAGGDTFDINNCYLCDDPLGPYRNSLMTVTDYTKTFVYETIECFTGKLIESHMKDDANICQSCFISIQKYDELQKESEKIQNKMIELYNKTHSKNKLKVKKEDPDLVLDFENGENKDCLKCKNSLRTLLNHDHSSPVKKFHIDSSKISENFKKEARKKGINYNYEIFQRTFFSENEIDLLNKCRSTRPKPAVGERKEPRDKIEECNEKISTEFLEEANKQGIDYGLEAFQHAFGYNEAECSRQDKKEKNENQNQKPKLNRKTVDESFLETMAANGIKHGLDTFQKAFGSDVVMKSESDRELEKEIRENGYTDCPICGFRFTNRTRLHRHMTSHRPKDKELYCEKCARSFKNQSTLHLHLATDHGRAQGSVDCPICFKTYQDTAALRSHFYTHTLERNLLCGKCGKTFAHKKSFEMHMLAHDDVRPFPCTHEGCSKKFRAKNKLVIHLRVHTGEKIFECPHCPGKRFSQKWGMDLHIKKQHKNIVPSSEVCRICNIKIQNKSKLRLHLINIHQVADDADDNIEMRMT</sequence>
<dbReference type="InterPro" id="IPR056436">
    <property type="entry name" value="Znf-C2H2_ZIC1-5/GLI1-3-like"/>
</dbReference>
<evidence type="ECO:0000313" key="10">
    <source>
        <dbReference type="Proteomes" id="UP000183832"/>
    </source>
</evidence>
<evidence type="ECO:0000259" key="7">
    <source>
        <dbReference type="PROSITE" id="PS50157"/>
    </source>
</evidence>
<name>A0A1J1IDK6_9DIPT</name>
<dbReference type="PROSITE" id="PS00028">
    <property type="entry name" value="ZINC_FINGER_C2H2_1"/>
    <property type="match status" value="5"/>
</dbReference>
<feature type="domain" description="C2H2-type" evidence="7">
    <location>
        <begin position="773"/>
        <end position="800"/>
    </location>
</feature>
<dbReference type="GO" id="GO:0000981">
    <property type="term" value="F:DNA-binding transcription factor activity, RNA polymerase II-specific"/>
    <property type="evidence" value="ECO:0007669"/>
    <property type="project" value="TreeGrafter"/>
</dbReference>
<organism evidence="9 10">
    <name type="scientific">Clunio marinus</name>
    <dbReference type="NCBI Taxonomy" id="568069"/>
    <lineage>
        <taxon>Eukaryota</taxon>
        <taxon>Metazoa</taxon>
        <taxon>Ecdysozoa</taxon>
        <taxon>Arthropoda</taxon>
        <taxon>Hexapoda</taxon>
        <taxon>Insecta</taxon>
        <taxon>Pterygota</taxon>
        <taxon>Neoptera</taxon>
        <taxon>Endopterygota</taxon>
        <taxon>Diptera</taxon>
        <taxon>Nematocera</taxon>
        <taxon>Chironomoidea</taxon>
        <taxon>Chironomidae</taxon>
        <taxon>Clunio</taxon>
    </lineage>
</organism>
<dbReference type="PANTHER" id="PTHR24409">
    <property type="entry name" value="ZINC FINGER PROTEIN 142"/>
    <property type="match status" value="1"/>
</dbReference>
<dbReference type="SMART" id="SM00614">
    <property type="entry name" value="ZnF_BED"/>
    <property type="match status" value="4"/>
</dbReference>
<accession>A0A1J1IDK6</accession>
<feature type="domain" description="BED-type" evidence="8">
    <location>
        <begin position="267"/>
        <end position="327"/>
    </location>
</feature>
<keyword evidence="4" id="KW-0862">Zinc</keyword>
<feature type="region of interest" description="Disordered" evidence="6">
    <location>
        <begin position="222"/>
        <end position="253"/>
    </location>
</feature>
<evidence type="ECO:0000259" key="8">
    <source>
        <dbReference type="PROSITE" id="PS50808"/>
    </source>
</evidence>
<feature type="domain" description="C2H2-type" evidence="7">
    <location>
        <begin position="801"/>
        <end position="830"/>
    </location>
</feature>
<evidence type="ECO:0000256" key="4">
    <source>
        <dbReference type="ARBA" id="ARBA00022833"/>
    </source>
</evidence>
<dbReference type="GO" id="GO:0008270">
    <property type="term" value="F:zinc ion binding"/>
    <property type="evidence" value="ECO:0007669"/>
    <property type="project" value="UniProtKB-KW"/>
</dbReference>
<dbReference type="OrthoDB" id="654211at2759"/>
<feature type="domain" description="BED-type" evidence="8">
    <location>
        <begin position="102"/>
        <end position="162"/>
    </location>
</feature>
<feature type="domain" description="C2H2-type" evidence="7">
    <location>
        <begin position="745"/>
        <end position="772"/>
    </location>
</feature>
<feature type="compositionally biased region" description="Basic and acidic residues" evidence="6">
    <location>
        <begin position="615"/>
        <end position="625"/>
    </location>
</feature>
<protein>
    <submittedName>
        <fullName evidence="9">CLUMA_CG011709, isoform A</fullName>
    </submittedName>
</protein>
<evidence type="ECO:0000256" key="5">
    <source>
        <dbReference type="PROSITE-ProRule" id="PRU00042"/>
    </source>
</evidence>
<evidence type="ECO:0000256" key="3">
    <source>
        <dbReference type="ARBA" id="ARBA00022771"/>
    </source>
</evidence>